<evidence type="ECO:0000256" key="1">
    <source>
        <dbReference type="SAM" id="MobiDB-lite"/>
    </source>
</evidence>
<dbReference type="AlphaFoldDB" id="A0AAD7BND3"/>
<dbReference type="EMBL" id="JARKIF010000012">
    <property type="protein sequence ID" value="KAJ7625789.1"/>
    <property type="molecule type" value="Genomic_DNA"/>
</dbReference>
<dbReference type="Proteomes" id="UP001221142">
    <property type="component" value="Unassembled WGS sequence"/>
</dbReference>
<feature type="region of interest" description="Disordered" evidence="1">
    <location>
        <begin position="287"/>
        <end position="311"/>
    </location>
</feature>
<proteinExistence type="predicted"/>
<sequence>MSTTILAPQIQRMVEMCTGKMCSVAIRNWLEKRDCTCLVEDGSLMPEFPGWKKIRSPSRLLLRSPESASPKADEIERILGLGLAPGGEMCPVLGYKLKQLRQLGNARFCDTAGMLLPPDGSDGGIDERVQCRVMGTHYPGLLREREDPGAGQGWPFKTWERDSRRQCSGIGVVDPSKWKDGKNEVAENSLLHPSAGISRSEPTCGWLVQSGLQFKKRSAEWGGKVQGLWRARELQLQLRLSSRETDEESGMQCSNGGQDRRRLKVSVRNKCGIQLWNLGLRNSGEHFVDSKRQHDPGATVPSRGKKRELGLQKQPALSAVADGGKRSIRDYIRHACLLSAPSTSVRKTFDTTAGFTPTAHANVKSHLEFWAFSGLWTCLDVEETWTRNAPRVTRQSFYLRRSLVNPEQQIAKITPRRRLEST</sequence>
<reference evidence="2" key="1">
    <citation type="submission" date="2023-03" db="EMBL/GenBank/DDBJ databases">
        <title>Massive genome expansion in bonnet fungi (Mycena s.s.) driven by repeated elements and novel gene families across ecological guilds.</title>
        <authorList>
            <consortium name="Lawrence Berkeley National Laboratory"/>
            <person name="Harder C.B."/>
            <person name="Miyauchi S."/>
            <person name="Viragh M."/>
            <person name="Kuo A."/>
            <person name="Thoen E."/>
            <person name="Andreopoulos B."/>
            <person name="Lu D."/>
            <person name="Skrede I."/>
            <person name="Drula E."/>
            <person name="Henrissat B."/>
            <person name="Morin E."/>
            <person name="Kohler A."/>
            <person name="Barry K."/>
            <person name="LaButti K."/>
            <person name="Morin E."/>
            <person name="Salamov A."/>
            <person name="Lipzen A."/>
            <person name="Mereny Z."/>
            <person name="Hegedus B."/>
            <person name="Baldrian P."/>
            <person name="Stursova M."/>
            <person name="Weitz H."/>
            <person name="Taylor A."/>
            <person name="Grigoriev I.V."/>
            <person name="Nagy L.G."/>
            <person name="Martin F."/>
            <person name="Kauserud H."/>
        </authorList>
    </citation>
    <scope>NUCLEOTIDE SEQUENCE</scope>
    <source>
        <strain evidence="2">9284</strain>
    </source>
</reference>
<comment type="caution">
    <text evidence="2">The sequence shown here is derived from an EMBL/GenBank/DDBJ whole genome shotgun (WGS) entry which is preliminary data.</text>
</comment>
<protein>
    <submittedName>
        <fullName evidence="2">Uncharacterized protein</fullName>
    </submittedName>
</protein>
<evidence type="ECO:0000313" key="2">
    <source>
        <dbReference type="EMBL" id="KAJ7625789.1"/>
    </source>
</evidence>
<evidence type="ECO:0000313" key="3">
    <source>
        <dbReference type="Proteomes" id="UP001221142"/>
    </source>
</evidence>
<keyword evidence="3" id="KW-1185">Reference proteome</keyword>
<name>A0AAD7BND3_9AGAR</name>
<gene>
    <name evidence="2" type="ORF">FB45DRAFT_1005100</name>
</gene>
<organism evidence="2 3">
    <name type="scientific">Roridomyces roridus</name>
    <dbReference type="NCBI Taxonomy" id="1738132"/>
    <lineage>
        <taxon>Eukaryota</taxon>
        <taxon>Fungi</taxon>
        <taxon>Dikarya</taxon>
        <taxon>Basidiomycota</taxon>
        <taxon>Agaricomycotina</taxon>
        <taxon>Agaricomycetes</taxon>
        <taxon>Agaricomycetidae</taxon>
        <taxon>Agaricales</taxon>
        <taxon>Marasmiineae</taxon>
        <taxon>Mycenaceae</taxon>
        <taxon>Roridomyces</taxon>
    </lineage>
</organism>
<accession>A0AAD7BND3</accession>